<dbReference type="Pfam" id="PF13450">
    <property type="entry name" value="NAD_binding_8"/>
    <property type="match status" value="1"/>
</dbReference>
<evidence type="ECO:0000313" key="12">
    <source>
        <dbReference type="EMBL" id="OCX21540.1"/>
    </source>
</evidence>
<dbReference type="EMBL" id="MDEO01000028">
    <property type="protein sequence ID" value="OCX21540.1"/>
    <property type="molecule type" value="Genomic_DNA"/>
</dbReference>
<comment type="caution">
    <text evidence="12">The sequence shown here is derived from an EMBL/GenBank/DDBJ whole genome shotgun (WGS) entry which is preliminary data.</text>
</comment>
<evidence type="ECO:0000256" key="8">
    <source>
        <dbReference type="ARBA" id="ARBA00023004"/>
    </source>
</evidence>
<comment type="cofactor">
    <cofactor evidence="1">
        <name>FMN</name>
        <dbReference type="ChEBI" id="CHEBI:58210"/>
    </cofactor>
</comment>
<dbReference type="CDD" id="cd02929">
    <property type="entry name" value="TMADH_HD_FMN"/>
    <property type="match status" value="1"/>
</dbReference>
<feature type="domain" description="TMADH/DMDH/HD second alpha/beta" evidence="11">
    <location>
        <begin position="507"/>
        <end position="601"/>
    </location>
</feature>
<dbReference type="InterPro" id="IPR054428">
    <property type="entry name" value="TMADH/DMDH/HD_second_a-b"/>
</dbReference>
<sequence length="685" mass="75539">MSARDPRYDILFEQVQIGPKKTKNRFYQVPHCNGMGHRYPRAMAEMRGVKAEGGWAVVNTEECSIHPSSDLSPGALMRLWDDSDLPVHELMVDKVHEHGALAGIQLVHNGMSVANYYSRLTPIAPSNIPVNNFPHLHARAMDKADIREFRGWHVDAAKRARKAGYDIVYTYAAHGVMTLLFQFLVKRYNQRTDEYGGSITNRVRLIREVLSDTKDAVGDTCAVAFRFAVDELMGEVGMHVGEAEEVVGLLAEIPDLWDVNVADWANDSLPSRFGQEGFQEDYVRFVKKLTTKPVVGVGRFTSPDTMVRQIKSGVLDLIGAARPSIADPFLPYKIENGLVDEIRECIGCNICTSGDHSATPMRCTQNPTMGEEYRSGWHPMRIDKAHAKEKVLIVGAGPSGLEASLALSNRGYDVTLSEAGEELGGRVLKESRFAPLREWRRVIDHRTFMISTRPNVETFVQSLLSSDDILEMGADHVVIATGSKWRGDFVGHTHSTAVPVERGAVVLTADDIMQGARPTGRVVVYDDDHYYMANVIAEVLAGEGCQVVFVTPASDVAYWSAATLEQQHVKTRLLKGGVEVIRDRVISKVGAEAIDLECVYTGAIRQVQADAVVCVTSRIPDDKLMLELTSVQDRWADAGLKSVTAIGDCFNPATIAMAVQSGHRYARNLGQPVQLPRRDLGLGGE</sequence>
<keyword evidence="9" id="KW-0411">Iron-sulfur</keyword>
<reference evidence="12 13" key="1">
    <citation type="submission" date="2016-08" db="EMBL/GenBank/DDBJ databases">
        <title>Whole genome sequence of Mesorhizobium sp. strain UASWS1009 isolated from industrial sewage.</title>
        <authorList>
            <person name="Crovadore J."/>
            <person name="Calmin G."/>
            <person name="Chablais R."/>
            <person name="Cochard B."/>
            <person name="Lefort F."/>
        </authorList>
    </citation>
    <scope>NUCLEOTIDE SEQUENCE [LARGE SCALE GENOMIC DNA]</scope>
    <source>
        <strain evidence="12 13">UASWS1009</strain>
    </source>
</reference>
<organism evidence="12 13">
    <name type="scientific">Mesorhizobium hungaricum</name>
    <dbReference type="NCBI Taxonomy" id="1566387"/>
    <lineage>
        <taxon>Bacteria</taxon>
        <taxon>Pseudomonadati</taxon>
        <taxon>Pseudomonadota</taxon>
        <taxon>Alphaproteobacteria</taxon>
        <taxon>Hyphomicrobiales</taxon>
        <taxon>Phyllobacteriaceae</taxon>
        <taxon>Mesorhizobium</taxon>
    </lineage>
</organism>
<dbReference type="Pfam" id="PF22620">
    <property type="entry name" value="OYE-like_second_a-b"/>
    <property type="match status" value="1"/>
</dbReference>
<evidence type="ECO:0000313" key="13">
    <source>
        <dbReference type="Proteomes" id="UP000094412"/>
    </source>
</evidence>
<dbReference type="AlphaFoldDB" id="A0A1C2E3F7"/>
<feature type="domain" description="NADH:flavin oxidoreductase/NADH oxidase N-terminal" evidence="10">
    <location>
        <begin position="11"/>
        <end position="340"/>
    </location>
</feature>
<dbReference type="Gene3D" id="3.50.50.60">
    <property type="entry name" value="FAD/NAD(P)-binding domain"/>
    <property type="match status" value="1"/>
</dbReference>
<dbReference type="OrthoDB" id="9804454at2"/>
<evidence type="ECO:0000256" key="9">
    <source>
        <dbReference type="ARBA" id="ARBA00023014"/>
    </source>
</evidence>
<comment type="cofactor">
    <cofactor evidence="2">
        <name>[4Fe-4S] cluster</name>
        <dbReference type="ChEBI" id="CHEBI:49883"/>
    </cofactor>
</comment>
<dbReference type="InterPro" id="IPR037348">
    <property type="entry name" value="TMADH/DMDH_FMN-bd"/>
</dbReference>
<name>A0A1C2E3F7_9HYPH</name>
<evidence type="ECO:0000256" key="2">
    <source>
        <dbReference type="ARBA" id="ARBA00001966"/>
    </source>
</evidence>
<evidence type="ECO:0000256" key="4">
    <source>
        <dbReference type="ARBA" id="ARBA00022630"/>
    </source>
</evidence>
<dbReference type="GO" id="GO:0016491">
    <property type="term" value="F:oxidoreductase activity"/>
    <property type="evidence" value="ECO:0007669"/>
    <property type="project" value="UniProtKB-KW"/>
</dbReference>
<dbReference type="PRINTS" id="PR00368">
    <property type="entry name" value="FADPNR"/>
</dbReference>
<evidence type="ECO:0000256" key="3">
    <source>
        <dbReference type="ARBA" id="ARBA00011048"/>
    </source>
</evidence>
<keyword evidence="5" id="KW-0288">FMN</keyword>
<evidence type="ECO:0000256" key="1">
    <source>
        <dbReference type="ARBA" id="ARBA00001917"/>
    </source>
</evidence>
<keyword evidence="4" id="KW-0285">Flavoprotein</keyword>
<dbReference type="RefSeq" id="WP_065997339.1">
    <property type="nucleotide sequence ID" value="NZ_MDEO01000028.1"/>
</dbReference>
<keyword evidence="13" id="KW-1185">Reference proteome</keyword>
<dbReference type="GO" id="GO:0046872">
    <property type="term" value="F:metal ion binding"/>
    <property type="evidence" value="ECO:0007669"/>
    <property type="project" value="UniProtKB-KW"/>
</dbReference>
<dbReference type="GO" id="GO:0051536">
    <property type="term" value="F:iron-sulfur cluster binding"/>
    <property type="evidence" value="ECO:0007669"/>
    <property type="project" value="UniProtKB-KW"/>
</dbReference>
<evidence type="ECO:0000259" key="11">
    <source>
        <dbReference type="Pfam" id="PF22620"/>
    </source>
</evidence>
<evidence type="ECO:0000256" key="7">
    <source>
        <dbReference type="ARBA" id="ARBA00023002"/>
    </source>
</evidence>
<dbReference type="SUPFAM" id="SSF51905">
    <property type="entry name" value="FAD/NAD(P)-binding domain"/>
    <property type="match status" value="1"/>
</dbReference>
<evidence type="ECO:0000256" key="6">
    <source>
        <dbReference type="ARBA" id="ARBA00022723"/>
    </source>
</evidence>
<dbReference type="Gene3D" id="3.40.50.720">
    <property type="entry name" value="NAD(P)-binding Rossmann-like Domain"/>
    <property type="match status" value="1"/>
</dbReference>
<accession>A0A1C2E3F7</accession>
<keyword evidence="6" id="KW-0479">Metal-binding</keyword>
<gene>
    <name evidence="12" type="ORF">QV13_07770</name>
</gene>
<dbReference type="STRING" id="1566387.QV13_07770"/>
<proteinExistence type="inferred from homology"/>
<dbReference type="GO" id="GO:0010181">
    <property type="term" value="F:FMN binding"/>
    <property type="evidence" value="ECO:0007669"/>
    <property type="project" value="InterPro"/>
</dbReference>
<dbReference type="InterPro" id="IPR001155">
    <property type="entry name" value="OxRdtase_FMN_N"/>
</dbReference>
<evidence type="ECO:0000259" key="10">
    <source>
        <dbReference type="Pfam" id="PF00724"/>
    </source>
</evidence>
<dbReference type="Gene3D" id="3.20.20.70">
    <property type="entry name" value="Aldolase class I"/>
    <property type="match status" value="1"/>
</dbReference>
<keyword evidence="7" id="KW-0560">Oxidoreductase</keyword>
<evidence type="ECO:0000256" key="5">
    <source>
        <dbReference type="ARBA" id="ARBA00022643"/>
    </source>
</evidence>
<protein>
    <submittedName>
        <fullName evidence="12">NADH:flavin oxidoreductase</fullName>
    </submittedName>
</protein>
<dbReference type="Pfam" id="PF00724">
    <property type="entry name" value="Oxidored_FMN"/>
    <property type="match status" value="1"/>
</dbReference>
<dbReference type="InterPro" id="IPR051793">
    <property type="entry name" value="NADH:flavin_oxidoreductase"/>
</dbReference>
<dbReference type="PANTHER" id="PTHR42917">
    <property type="entry name" value="2,4-DIENOYL-COA REDUCTASE"/>
    <property type="match status" value="1"/>
</dbReference>
<keyword evidence="8" id="KW-0408">Iron</keyword>
<dbReference type="InterPro" id="IPR036188">
    <property type="entry name" value="FAD/NAD-bd_sf"/>
</dbReference>
<dbReference type="Proteomes" id="UP000094412">
    <property type="component" value="Unassembled WGS sequence"/>
</dbReference>
<dbReference type="PANTHER" id="PTHR42917:SF2">
    <property type="entry name" value="2,4-DIENOYL-COA REDUCTASE [(2E)-ENOYL-COA-PRODUCING]"/>
    <property type="match status" value="1"/>
</dbReference>
<comment type="similarity">
    <text evidence="3">In the N-terminal section; belongs to the NADH:flavin oxidoreductase/NADH oxidase family.</text>
</comment>
<dbReference type="InterPro" id="IPR013785">
    <property type="entry name" value="Aldolase_TIM"/>
</dbReference>
<dbReference type="SUPFAM" id="SSF51395">
    <property type="entry name" value="FMN-linked oxidoreductases"/>
    <property type="match status" value="1"/>
</dbReference>